<protein>
    <recommendedName>
        <fullName evidence="11">Cadherin domain-containing protein</fullName>
    </recommendedName>
</protein>
<dbReference type="SMART" id="SM00112">
    <property type="entry name" value="CA"/>
    <property type="match status" value="2"/>
</dbReference>
<dbReference type="GO" id="GO:0007398">
    <property type="term" value="P:ectoderm development"/>
    <property type="evidence" value="ECO:0007669"/>
    <property type="project" value="UniProtKB-ARBA"/>
</dbReference>
<sequence length="283" mass="31265">MESASSVKWAVVICLIQVLCNGHKMFSVHVLDSKVKKHTALVSVEQQEDVDEIMSAQSESTSFLALKRRKREFVIPPIRILENDRGPFPKPIAQMKSSHAKETQMVYRISGVGADQPPVGLFIIDKFTGQMYVSRPLDREEKDKYELQVHAQSATGDIVEPAMVFIVKVLDMNDNNPVFTQNPFIGSVLEASKIGFEFMTVSATDADDPNTGNADIRYSIIGQIPPVPNPNMFAINPITGAIRVNSAGLDSKKYPEYILEIQAADMQGNGLQSRVKAIITVTV</sequence>
<organism evidence="12 13">
    <name type="scientific">Hemibagrus wyckioides</name>
    <dbReference type="NCBI Taxonomy" id="337641"/>
    <lineage>
        <taxon>Eukaryota</taxon>
        <taxon>Metazoa</taxon>
        <taxon>Chordata</taxon>
        <taxon>Craniata</taxon>
        <taxon>Vertebrata</taxon>
        <taxon>Euteleostomi</taxon>
        <taxon>Actinopterygii</taxon>
        <taxon>Neopterygii</taxon>
        <taxon>Teleostei</taxon>
        <taxon>Ostariophysi</taxon>
        <taxon>Siluriformes</taxon>
        <taxon>Bagridae</taxon>
        <taxon>Hemibagrus</taxon>
    </lineage>
</organism>
<dbReference type="GO" id="GO:0000902">
    <property type="term" value="P:cell morphogenesis"/>
    <property type="evidence" value="ECO:0007669"/>
    <property type="project" value="TreeGrafter"/>
</dbReference>
<dbReference type="GO" id="GO:0007043">
    <property type="term" value="P:cell-cell junction assembly"/>
    <property type="evidence" value="ECO:0007669"/>
    <property type="project" value="TreeGrafter"/>
</dbReference>
<dbReference type="GO" id="GO:0016342">
    <property type="term" value="C:catenin complex"/>
    <property type="evidence" value="ECO:0007669"/>
    <property type="project" value="TreeGrafter"/>
</dbReference>
<dbReference type="InterPro" id="IPR015919">
    <property type="entry name" value="Cadherin-like_sf"/>
</dbReference>
<evidence type="ECO:0000256" key="1">
    <source>
        <dbReference type="ARBA" id="ARBA00004236"/>
    </source>
</evidence>
<dbReference type="SUPFAM" id="SSF49313">
    <property type="entry name" value="Cadherin-like"/>
    <property type="match status" value="2"/>
</dbReference>
<dbReference type="Gene3D" id="2.60.40.60">
    <property type="entry name" value="Cadherins"/>
    <property type="match status" value="2"/>
</dbReference>
<dbReference type="InterPro" id="IPR020894">
    <property type="entry name" value="Cadherin_CS"/>
</dbReference>
<keyword evidence="10" id="KW-0732">Signal</keyword>
<dbReference type="CDD" id="cd11304">
    <property type="entry name" value="Cadherin_repeat"/>
    <property type="match status" value="1"/>
</dbReference>
<evidence type="ECO:0000256" key="5">
    <source>
        <dbReference type="ARBA" id="ARBA00022837"/>
    </source>
</evidence>
<keyword evidence="5 9" id="KW-0106">Calcium</keyword>
<dbReference type="InterPro" id="IPR039808">
    <property type="entry name" value="Cadherin"/>
</dbReference>
<dbReference type="EMBL" id="JAHKSW010000027">
    <property type="protein sequence ID" value="KAG7315283.1"/>
    <property type="molecule type" value="Genomic_DNA"/>
</dbReference>
<dbReference type="GO" id="GO:0005912">
    <property type="term" value="C:adherens junction"/>
    <property type="evidence" value="ECO:0007669"/>
    <property type="project" value="TreeGrafter"/>
</dbReference>
<dbReference type="GO" id="GO:0005509">
    <property type="term" value="F:calcium ion binding"/>
    <property type="evidence" value="ECO:0007669"/>
    <property type="project" value="UniProtKB-UniRule"/>
</dbReference>
<comment type="caution">
    <text evidence="12">The sequence shown here is derived from an EMBL/GenBank/DDBJ whole genome shotgun (WGS) entry which is preliminary data.</text>
</comment>
<evidence type="ECO:0000313" key="13">
    <source>
        <dbReference type="Proteomes" id="UP000824219"/>
    </source>
</evidence>
<dbReference type="OrthoDB" id="6079678at2759"/>
<feature type="domain" description="Cadherin" evidence="11">
    <location>
        <begin position="180"/>
        <end position="281"/>
    </location>
</feature>
<dbReference type="GO" id="GO:0007156">
    <property type="term" value="P:homophilic cell adhesion via plasma membrane adhesion molecules"/>
    <property type="evidence" value="ECO:0007669"/>
    <property type="project" value="InterPro"/>
</dbReference>
<evidence type="ECO:0000256" key="6">
    <source>
        <dbReference type="ARBA" id="ARBA00022889"/>
    </source>
</evidence>
<dbReference type="GO" id="GO:0030010">
    <property type="term" value="P:establishment of cell polarity"/>
    <property type="evidence" value="ECO:0007669"/>
    <property type="project" value="UniProtKB-ARBA"/>
</dbReference>
<dbReference type="AlphaFoldDB" id="A0A9D3N5N3"/>
<keyword evidence="8" id="KW-0325">Glycoprotein</keyword>
<dbReference type="Pfam" id="PF00028">
    <property type="entry name" value="Cadherin"/>
    <property type="match status" value="2"/>
</dbReference>
<evidence type="ECO:0000313" key="12">
    <source>
        <dbReference type="EMBL" id="KAG7315283.1"/>
    </source>
</evidence>
<evidence type="ECO:0000256" key="8">
    <source>
        <dbReference type="ARBA" id="ARBA00023180"/>
    </source>
</evidence>
<keyword evidence="6" id="KW-0130">Cell adhesion</keyword>
<dbReference type="GO" id="GO:0045296">
    <property type="term" value="F:cadherin binding"/>
    <property type="evidence" value="ECO:0007669"/>
    <property type="project" value="TreeGrafter"/>
</dbReference>
<dbReference type="GO" id="GO:0001841">
    <property type="term" value="P:neural tube formation"/>
    <property type="evidence" value="ECO:0007669"/>
    <property type="project" value="UniProtKB-ARBA"/>
</dbReference>
<dbReference type="PANTHER" id="PTHR24027">
    <property type="entry name" value="CADHERIN-23"/>
    <property type="match status" value="1"/>
</dbReference>
<evidence type="ECO:0000259" key="11">
    <source>
        <dbReference type="PROSITE" id="PS50268"/>
    </source>
</evidence>
<dbReference type="FunFam" id="2.60.40.60:FF:000022">
    <property type="entry name" value="Cadherin 2"/>
    <property type="match status" value="1"/>
</dbReference>
<dbReference type="GO" id="GO:0016339">
    <property type="term" value="P:calcium-dependent cell-cell adhesion via plasma membrane cell adhesion molecules"/>
    <property type="evidence" value="ECO:0007669"/>
    <property type="project" value="TreeGrafter"/>
</dbReference>
<dbReference type="GO" id="GO:0007498">
    <property type="term" value="P:mesoderm development"/>
    <property type="evidence" value="ECO:0007669"/>
    <property type="project" value="UniProtKB-ARBA"/>
</dbReference>
<dbReference type="GO" id="GO:0042074">
    <property type="term" value="P:cell migration involved in gastrulation"/>
    <property type="evidence" value="ECO:0007669"/>
    <property type="project" value="UniProtKB-ARBA"/>
</dbReference>
<keyword evidence="13" id="KW-1185">Reference proteome</keyword>
<keyword evidence="4" id="KW-0677">Repeat</keyword>
<dbReference type="PROSITE" id="PS50268">
    <property type="entry name" value="CADHERIN_2"/>
    <property type="match status" value="2"/>
</dbReference>
<dbReference type="GO" id="GO:0001764">
    <property type="term" value="P:neuron migration"/>
    <property type="evidence" value="ECO:0007669"/>
    <property type="project" value="UniProtKB-ARBA"/>
</dbReference>
<dbReference type="FunFam" id="2.60.40.60:FF:000011">
    <property type="entry name" value="Cadherin 1"/>
    <property type="match status" value="1"/>
</dbReference>
<reference evidence="12 13" key="1">
    <citation type="submission" date="2021-06" db="EMBL/GenBank/DDBJ databases">
        <title>Chromosome-level genome assembly of the red-tail catfish (Hemibagrus wyckioides).</title>
        <authorList>
            <person name="Shao F."/>
        </authorList>
    </citation>
    <scope>NUCLEOTIDE SEQUENCE [LARGE SCALE GENOMIC DNA]</scope>
    <source>
        <strain evidence="12">EC202008001</strain>
        <tissue evidence="12">Blood</tissue>
    </source>
</reference>
<dbReference type="GO" id="GO:0034332">
    <property type="term" value="P:adherens junction organization"/>
    <property type="evidence" value="ECO:0007669"/>
    <property type="project" value="UniProtKB-ARBA"/>
</dbReference>
<name>A0A9D3N5N3_9TELE</name>
<keyword evidence="7" id="KW-0472">Membrane</keyword>
<evidence type="ECO:0000256" key="4">
    <source>
        <dbReference type="ARBA" id="ARBA00022737"/>
    </source>
</evidence>
<feature type="signal peptide" evidence="10">
    <location>
        <begin position="1"/>
        <end position="22"/>
    </location>
</feature>
<dbReference type="GO" id="GO:0008013">
    <property type="term" value="F:beta-catenin binding"/>
    <property type="evidence" value="ECO:0007669"/>
    <property type="project" value="TreeGrafter"/>
</dbReference>
<dbReference type="PROSITE" id="PS00232">
    <property type="entry name" value="CADHERIN_1"/>
    <property type="match status" value="1"/>
</dbReference>
<dbReference type="InterPro" id="IPR002126">
    <property type="entry name" value="Cadherin-like_dom"/>
</dbReference>
<evidence type="ECO:0000256" key="7">
    <source>
        <dbReference type="ARBA" id="ARBA00023136"/>
    </source>
</evidence>
<evidence type="ECO:0000256" key="9">
    <source>
        <dbReference type="PROSITE-ProRule" id="PRU00043"/>
    </source>
</evidence>
<dbReference type="Proteomes" id="UP000824219">
    <property type="component" value="Linkage Group LG27"/>
</dbReference>
<evidence type="ECO:0000256" key="10">
    <source>
        <dbReference type="SAM" id="SignalP"/>
    </source>
</evidence>
<dbReference type="GO" id="GO:0044331">
    <property type="term" value="P:cell-cell adhesion mediated by cadherin"/>
    <property type="evidence" value="ECO:0007669"/>
    <property type="project" value="TreeGrafter"/>
</dbReference>
<accession>A0A9D3N5N3</accession>
<comment type="subcellular location">
    <subcellularLocation>
        <location evidence="1">Cell membrane</location>
    </subcellularLocation>
</comment>
<gene>
    <name evidence="12" type="ORF">KOW79_021371</name>
</gene>
<dbReference type="PANTHER" id="PTHR24027:SF319">
    <property type="entry name" value="CADHERIN-1"/>
    <property type="match status" value="1"/>
</dbReference>
<evidence type="ECO:0000256" key="2">
    <source>
        <dbReference type="ARBA" id="ARBA00022475"/>
    </source>
</evidence>
<proteinExistence type="predicted"/>
<dbReference type="PRINTS" id="PR00205">
    <property type="entry name" value="CADHERIN"/>
</dbReference>
<evidence type="ECO:0000256" key="3">
    <source>
        <dbReference type="ARBA" id="ARBA00022723"/>
    </source>
</evidence>
<feature type="chain" id="PRO_5038351168" description="Cadherin domain-containing protein" evidence="10">
    <location>
        <begin position="23"/>
        <end position="283"/>
    </location>
</feature>
<keyword evidence="2" id="KW-1003">Cell membrane</keyword>
<feature type="domain" description="Cadherin" evidence="11">
    <location>
        <begin position="78"/>
        <end position="179"/>
    </location>
</feature>
<keyword evidence="3" id="KW-0479">Metal-binding</keyword>
<dbReference type="GO" id="GO:0005737">
    <property type="term" value="C:cytoplasm"/>
    <property type="evidence" value="ECO:0007669"/>
    <property type="project" value="TreeGrafter"/>
</dbReference>